<keyword evidence="1" id="KW-1133">Transmembrane helix</keyword>
<sequence length="368" mass="38301">MTTVSPDARRIWRAARAPVFIAVVLVLGAVVLVLLRNSGNHGALDPGSTDPGGSQALANLLSQQGVRVVPTHTLAETESALGDDTTLLVTDPSLVRPGLLAQLRGRTADAVFVAPNQNVLDLLLPGVVVKGRHDPSVRSPDCTVAAAVAAGDATIGGLEYFAHERGRPCYGGSLLQISGSTTLLGDGTPLMNGRLAEQGDAALAMRLLGRQRTLVWYVPSPADQAAAGTERSLTDLLPRGWLFGAIQLALAGALFALWRARRLGPVVAEPLPVVVRSAETTEGRARLYRRSGSAAHAAALLRSAAIERLRPVLGLGAGAEPPAVLAAIGARTGRDAGALLYGPAPDDDASLVRLADELDRLEREVRGS</sequence>
<gene>
    <name evidence="3" type="ORF">FG385_22505</name>
</gene>
<dbReference type="InterPro" id="IPR025646">
    <property type="entry name" value="DUF4350"/>
</dbReference>
<reference evidence="3 4" key="1">
    <citation type="submission" date="2019-06" db="EMBL/GenBank/DDBJ databases">
        <title>Amycolatopsis alkalitolerans sp. nov., isolated from Gastrodia elata Blume.</title>
        <authorList>
            <person name="Narsing Rao M.P."/>
            <person name="Li W.J."/>
        </authorList>
    </citation>
    <scope>NUCLEOTIDE SEQUENCE [LARGE SCALE GENOMIC DNA]</scope>
    <source>
        <strain evidence="3 4">SYSUP0005</strain>
    </source>
</reference>
<dbReference type="Proteomes" id="UP000305546">
    <property type="component" value="Unassembled WGS sequence"/>
</dbReference>
<organism evidence="3 4">
    <name type="scientific">Amycolatopsis alkalitolerans</name>
    <dbReference type="NCBI Taxonomy" id="2547244"/>
    <lineage>
        <taxon>Bacteria</taxon>
        <taxon>Bacillati</taxon>
        <taxon>Actinomycetota</taxon>
        <taxon>Actinomycetes</taxon>
        <taxon>Pseudonocardiales</taxon>
        <taxon>Pseudonocardiaceae</taxon>
        <taxon>Amycolatopsis</taxon>
    </lineage>
</organism>
<keyword evidence="4" id="KW-1185">Reference proteome</keyword>
<name>A0A5C4LV24_9PSEU</name>
<evidence type="ECO:0000259" key="2">
    <source>
        <dbReference type="Pfam" id="PF14258"/>
    </source>
</evidence>
<keyword evidence="1" id="KW-0812">Transmembrane</keyword>
<evidence type="ECO:0000256" key="1">
    <source>
        <dbReference type="SAM" id="Phobius"/>
    </source>
</evidence>
<dbReference type="Pfam" id="PF14258">
    <property type="entry name" value="DUF4350"/>
    <property type="match status" value="1"/>
</dbReference>
<feature type="transmembrane region" description="Helical" evidence="1">
    <location>
        <begin position="15"/>
        <end position="35"/>
    </location>
</feature>
<dbReference type="EMBL" id="VDFW01000021">
    <property type="protein sequence ID" value="TNC23168.1"/>
    <property type="molecule type" value="Genomic_DNA"/>
</dbReference>
<proteinExistence type="predicted"/>
<accession>A0A5C4LV24</accession>
<keyword evidence="1" id="KW-0472">Membrane</keyword>
<evidence type="ECO:0000313" key="4">
    <source>
        <dbReference type="Proteomes" id="UP000305546"/>
    </source>
</evidence>
<dbReference type="OrthoDB" id="5241668at2"/>
<evidence type="ECO:0000313" key="3">
    <source>
        <dbReference type="EMBL" id="TNC23168.1"/>
    </source>
</evidence>
<protein>
    <submittedName>
        <fullName evidence="3">DUF4350 domain-containing protein</fullName>
    </submittedName>
</protein>
<dbReference type="AlphaFoldDB" id="A0A5C4LV24"/>
<feature type="domain" description="DUF4350" evidence="2">
    <location>
        <begin position="47"/>
        <end position="208"/>
    </location>
</feature>
<dbReference type="RefSeq" id="WP_139098748.1">
    <property type="nucleotide sequence ID" value="NZ_VDFW01000021.1"/>
</dbReference>
<comment type="caution">
    <text evidence="3">The sequence shown here is derived from an EMBL/GenBank/DDBJ whole genome shotgun (WGS) entry which is preliminary data.</text>
</comment>